<dbReference type="AlphaFoldDB" id="A0AAD5IPZ2"/>
<comment type="caution">
    <text evidence="1">The sequence shown here is derived from an EMBL/GenBank/DDBJ whole genome shotgun (WGS) entry which is preliminary data.</text>
</comment>
<dbReference type="EMBL" id="JAJSOW010000105">
    <property type="protein sequence ID" value="KAI9166130.1"/>
    <property type="molecule type" value="Genomic_DNA"/>
</dbReference>
<evidence type="ECO:0000313" key="1">
    <source>
        <dbReference type="EMBL" id="KAI9166130.1"/>
    </source>
</evidence>
<gene>
    <name evidence="1" type="ORF">LWI28_026704</name>
</gene>
<protein>
    <submittedName>
        <fullName evidence="1">Uncharacterized protein</fullName>
    </submittedName>
</protein>
<reference evidence="1" key="1">
    <citation type="journal article" date="2022" name="Plant J.">
        <title>Strategies of tolerance reflected in two North American maple genomes.</title>
        <authorList>
            <person name="McEvoy S.L."/>
            <person name="Sezen U.U."/>
            <person name="Trouern-Trend A."/>
            <person name="McMahon S.M."/>
            <person name="Schaberg P.G."/>
            <person name="Yang J."/>
            <person name="Wegrzyn J.L."/>
            <person name="Swenson N.G."/>
        </authorList>
    </citation>
    <scope>NUCLEOTIDE SEQUENCE</scope>
    <source>
        <strain evidence="1">91603</strain>
    </source>
</reference>
<keyword evidence="2" id="KW-1185">Reference proteome</keyword>
<accession>A0AAD5IPZ2</accession>
<proteinExistence type="predicted"/>
<sequence>MDVSGLLDSLSSIHRVDSGQRFARGDTPKGVLAQVIGATSRGDVSWRTYGGTGVGYEQAVGANRSEGMEDNNVMNMVATEGVVRSGLRDLGQRDTPIMKDSINVVELVVVSQLEGAKISDIVRDERLPDGSLHEIILRFNKIPEVDKGLHEPLIGPKVNEPYSSHLAQSVDRLSI</sequence>
<dbReference type="Proteomes" id="UP001064489">
    <property type="component" value="Chromosome 10"/>
</dbReference>
<evidence type="ECO:0000313" key="2">
    <source>
        <dbReference type="Proteomes" id="UP001064489"/>
    </source>
</evidence>
<reference evidence="1" key="2">
    <citation type="submission" date="2023-02" db="EMBL/GenBank/DDBJ databases">
        <authorList>
            <person name="Swenson N.G."/>
            <person name="Wegrzyn J.L."/>
            <person name="Mcevoy S.L."/>
        </authorList>
    </citation>
    <scope>NUCLEOTIDE SEQUENCE</scope>
    <source>
        <strain evidence="1">91603</strain>
        <tissue evidence="1">Leaf</tissue>
    </source>
</reference>
<name>A0AAD5IPZ2_ACENE</name>
<organism evidence="1 2">
    <name type="scientific">Acer negundo</name>
    <name type="common">Box elder</name>
    <dbReference type="NCBI Taxonomy" id="4023"/>
    <lineage>
        <taxon>Eukaryota</taxon>
        <taxon>Viridiplantae</taxon>
        <taxon>Streptophyta</taxon>
        <taxon>Embryophyta</taxon>
        <taxon>Tracheophyta</taxon>
        <taxon>Spermatophyta</taxon>
        <taxon>Magnoliopsida</taxon>
        <taxon>eudicotyledons</taxon>
        <taxon>Gunneridae</taxon>
        <taxon>Pentapetalae</taxon>
        <taxon>rosids</taxon>
        <taxon>malvids</taxon>
        <taxon>Sapindales</taxon>
        <taxon>Sapindaceae</taxon>
        <taxon>Hippocastanoideae</taxon>
        <taxon>Acereae</taxon>
        <taxon>Acer</taxon>
    </lineage>
</organism>